<gene>
    <name evidence="2" type="ordered locus">HCH_05584</name>
</gene>
<evidence type="ECO:0000313" key="3">
    <source>
        <dbReference type="Proteomes" id="UP000000238"/>
    </source>
</evidence>
<dbReference type="PROSITE" id="PS51257">
    <property type="entry name" value="PROKAR_LIPOPROTEIN"/>
    <property type="match status" value="1"/>
</dbReference>
<dbReference type="Proteomes" id="UP000000238">
    <property type="component" value="Chromosome"/>
</dbReference>
<reference evidence="2 3" key="1">
    <citation type="journal article" date="2005" name="Nucleic Acids Res.">
        <title>Genomic blueprint of Hahella chejuensis, a marine microbe producing an algicidal agent.</title>
        <authorList>
            <person name="Jeong H."/>
            <person name="Yim J.H."/>
            <person name="Lee C."/>
            <person name="Choi S.-H."/>
            <person name="Park Y.K."/>
            <person name="Yoon S.H."/>
            <person name="Hur C.-G."/>
            <person name="Kang H.-Y."/>
            <person name="Kim D."/>
            <person name="Lee H.H."/>
            <person name="Park K.H."/>
            <person name="Park S.-H."/>
            <person name="Park H.-S."/>
            <person name="Lee H.K."/>
            <person name="Oh T.K."/>
            <person name="Kim J.F."/>
        </authorList>
    </citation>
    <scope>NUCLEOTIDE SEQUENCE [LARGE SCALE GENOMIC DNA]</scope>
    <source>
        <strain evidence="2 3">KCTC 2396</strain>
    </source>
</reference>
<feature type="coiled-coil region" evidence="1">
    <location>
        <begin position="76"/>
        <end position="117"/>
    </location>
</feature>
<dbReference type="STRING" id="349521.HCH_05584"/>
<dbReference type="AlphaFoldDB" id="Q2SAT1"/>
<dbReference type="HOGENOM" id="CLU_1466272_0_0_6"/>
<accession>Q2SAT1</accession>
<organism evidence="2 3">
    <name type="scientific">Hahella chejuensis (strain KCTC 2396)</name>
    <dbReference type="NCBI Taxonomy" id="349521"/>
    <lineage>
        <taxon>Bacteria</taxon>
        <taxon>Pseudomonadati</taxon>
        <taxon>Pseudomonadota</taxon>
        <taxon>Gammaproteobacteria</taxon>
        <taxon>Oceanospirillales</taxon>
        <taxon>Hahellaceae</taxon>
        <taxon>Hahella</taxon>
    </lineage>
</organism>
<protein>
    <submittedName>
        <fullName evidence="2">Uncharacterized protein</fullName>
    </submittedName>
</protein>
<dbReference type="EMBL" id="CP000155">
    <property type="protein sequence ID" value="ABC32243.1"/>
    <property type="molecule type" value="Genomic_DNA"/>
</dbReference>
<proteinExistence type="predicted"/>
<evidence type="ECO:0000256" key="1">
    <source>
        <dbReference type="SAM" id="Coils"/>
    </source>
</evidence>
<dbReference type="RefSeq" id="WP_011399306.1">
    <property type="nucleotide sequence ID" value="NC_007645.1"/>
</dbReference>
<sequence>MPEHGKQSITLTLALAAACGALVYAANLHLTIHPLQLKNAELELQLQNRISEVTNAEIYRELERKYAMTLVERNMLLSANSENSNLHSEVAELRSQNKALEDMLRQHKAALQERDERLKSYSSQRLILDRIDELRKEQHRIDQSLAQLLAGTTPNENEVSRLNNRLQMLQQQIAALTATLAPQS</sequence>
<evidence type="ECO:0000313" key="2">
    <source>
        <dbReference type="EMBL" id="ABC32243.1"/>
    </source>
</evidence>
<dbReference type="KEGG" id="hch:HCH_05584"/>
<keyword evidence="1" id="KW-0175">Coiled coil</keyword>
<keyword evidence="3" id="KW-1185">Reference proteome</keyword>
<name>Q2SAT1_HAHCH</name>
<dbReference type="OrthoDB" id="9912956at2"/>